<accession>A0ACB6Z409</accession>
<proteinExistence type="predicted"/>
<sequence>MAVQRGSGTAKTSNGNKSEKEGVSHHDTLGFRRFARESELCISFAVVSTTHRRVTVRIDYSIRHAPCFDVLVPKDTDWVLPSDLIRRIQKDCPTVTAKQMTTIWRKDETCAGVVEAEARKPDGIGHHPSERV</sequence>
<name>A0ACB6Z409_THEGA</name>
<keyword evidence="2" id="KW-1185">Reference proteome</keyword>
<organism evidence="1 2">
    <name type="scientific">Thelephora ganbajun</name>
    <name type="common">Ganba fungus</name>
    <dbReference type="NCBI Taxonomy" id="370292"/>
    <lineage>
        <taxon>Eukaryota</taxon>
        <taxon>Fungi</taxon>
        <taxon>Dikarya</taxon>
        <taxon>Basidiomycota</taxon>
        <taxon>Agaricomycotina</taxon>
        <taxon>Agaricomycetes</taxon>
        <taxon>Thelephorales</taxon>
        <taxon>Thelephoraceae</taxon>
        <taxon>Thelephora</taxon>
    </lineage>
</organism>
<evidence type="ECO:0000313" key="1">
    <source>
        <dbReference type="EMBL" id="KAF9644495.1"/>
    </source>
</evidence>
<gene>
    <name evidence="1" type="ORF">BDM02DRAFT_945008</name>
</gene>
<comment type="caution">
    <text evidence="1">The sequence shown here is derived from an EMBL/GenBank/DDBJ whole genome shotgun (WGS) entry which is preliminary data.</text>
</comment>
<evidence type="ECO:0000313" key="2">
    <source>
        <dbReference type="Proteomes" id="UP000886501"/>
    </source>
</evidence>
<reference evidence="1" key="1">
    <citation type="submission" date="2019-10" db="EMBL/GenBank/DDBJ databases">
        <authorList>
            <consortium name="DOE Joint Genome Institute"/>
            <person name="Kuo A."/>
            <person name="Miyauchi S."/>
            <person name="Kiss E."/>
            <person name="Drula E."/>
            <person name="Kohler A."/>
            <person name="Sanchez-Garcia M."/>
            <person name="Andreopoulos B."/>
            <person name="Barry K.W."/>
            <person name="Bonito G."/>
            <person name="Buee M."/>
            <person name="Carver A."/>
            <person name="Chen C."/>
            <person name="Cichocki N."/>
            <person name="Clum A."/>
            <person name="Culley D."/>
            <person name="Crous P.W."/>
            <person name="Fauchery L."/>
            <person name="Girlanda M."/>
            <person name="Hayes R."/>
            <person name="Keri Z."/>
            <person name="Labutti K."/>
            <person name="Lipzen A."/>
            <person name="Lombard V."/>
            <person name="Magnuson J."/>
            <person name="Maillard F."/>
            <person name="Morin E."/>
            <person name="Murat C."/>
            <person name="Nolan M."/>
            <person name="Ohm R."/>
            <person name="Pangilinan J."/>
            <person name="Pereira M."/>
            <person name="Perotto S."/>
            <person name="Peter M."/>
            <person name="Riley R."/>
            <person name="Sitrit Y."/>
            <person name="Stielow B."/>
            <person name="Szollosi G."/>
            <person name="Zifcakova L."/>
            <person name="Stursova M."/>
            <person name="Spatafora J.W."/>
            <person name="Tedersoo L."/>
            <person name="Vaario L.-M."/>
            <person name="Yamada A."/>
            <person name="Yan M."/>
            <person name="Wang P."/>
            <person name="Xu J."/>
            <person name="Bruns T."/>
            <person name="Baldrian P."/>
            <person name="Vilgalys R."/>
            <person name="Henrissat B."/>
            <person name="Grigoriev I.V."/>
            <person name="Hibbett D."/>
            <person name="Nagy L.G."/>
            <person name="Martin F.M."/>
        </authorList>
    </citation>
    <scope>NUCLEOTIDE SEQUENCE</scope>
    <source>
        <strain evidence="1">P2</strain>
    </source>
</reference>
<dbReference type="Proteomes" id="UP000886501">
    <property type="component" value="Unassembled WGS sequence"/>
</dbReference>
<dbReference type="EMBL" id="MU118136">
    <property type="protein sequence ID" value="KAF9644495.1"/>
    <property type="molecule type" value="Genomic_DNA"/>
</dbReference>
<reference evidence="1" key="2">
    <citation type="journal article" date="2020" name="Nat. Commun.">
        <title>Large-scale genome sequencing of mycorrhizal fungi provides insights into the early evolution of symbiotic traits.</title>
        <authorList>
            <person name="Miyauchi S."/>
            <person name="Kiss E."/>
            <person name="Kuo A."/>
            <person name="Drula E."/>
            <person name="Kohler A."/>
            <person name="Sanchez-Garcia M."/>
            <person name="Morin E."/>
            <person name="Andreopoulos B."/>
            <person name="Barry K.W."/>
            <person name="Bonito G."/>
            <person name="Buee M."/>
            <person name="Carver A."/>
            <person name="Chen C."/>
            <person name="Cichocki N."/>
            <person name="Clum A."/>
            <person name="Culley D."/>
            <person name="Crous P.W."/>
            <person name="Fauchery L."/>
            <person name="Girlanda M."/>
            <person name="Hayes R.D."/>
            <person name="Keri Z."/>
            <person name="LaButti K."/>
            <person name="Lipzen A."/>
            <person name="Lombard V."/>
            <person name="Magnuson J."/>
            <person name="Maillard F."/>
            <person name="Murat C."/>
            <person name="Nolan M."/>
            <person name="Ohm R.A."/>
            <person name="Pangilinan J."/>
            <person name="Pereira M.F."/>
            <person name="Perotto S."/>
            <person name="Peter M."/>
            <person name="Pfister S."/>
            <person name="Riley R."/>
            <person name="Sitrit Y."/>
            <person name="Stielow J.B."/>
            <person name="Szollosi G."/>
            <person name="Zifcakova L."/>
            <person name="Stursova M."/>
            <person name="Spatafora J.W."/>
            <person name="Tedersoo L."/>
            <person name="Vaario L.M."/>
            <person name="Yamada A."/>
            <person name="Yan M."/>
            <person name="Wang P."/>
            <person name="Xu J."/>
            <person name="Bruns T."/>
            <person name="Baldrian P."/>
            <person name="Vilgalys R."/>
            <person name="Dunand C."/>
            <person name="Henrissat B."/>
            <person name="Grigoriev I.V."/>
            <person name="Hibbett D."/>
            <person name="Nagy L.G."/>
            <person name="Martin F.M."/>
        </authorList>
    </citation>
    <scope>NUCLEOTIDE SEQUENCE</scope>
    <source>
        <strain evidence="1">P2</strain>
    </source>
</reference>
<protein>
    <submittedName>
        <fullName evidence="1">Uncharacterized protein</fullName>
    </submittedName>
</protein>